<feature type="transmembrane region" description="Helical" evidence="1">
    <location>
        <begin position="303"/>
        <end position="323"/>
    </location>
</feature>
<keyword evidence="3" id="KW-1185">Reference proteome</keyword>
<reference evidence="2 3" key="1">
    <citation type="journal article" date="2017" name="BMC Biol.">
        <title>Genomic innovations, transcriptional plasticity and gene loss underlying the evolution and divergence of two highly polyphagous and invasive Helicoverpa pest species.</title>
        <authorList>
            <person name="Pearce S.L."/>
            <person name="Clarke D.F."/>
            <person name="East P.D."/>
            <person name="Elfekih S."/>
            <person name="Gordon K.H."/>
            <person name="Jermiin L.S."/>
            <person name="McGaughran A."/>
            <person name="Oakeshott J.G."/>
            <person name="Papanikolaou A."/>
            <person name="Perera O.P."/>
            <person name="Rane R.V."/>
            <person name="Richards S."/>
            <person name="Tay W.T."/>
            <person name="Walsh T.K."/>
            <person name="Anderson A."/>
            <person name="Anderson C.J."/>
            <person name="Asgari S."/>
            <person name="Board P.G."/>
            <person name="Bretschneider A."/>
            <person name="Campbell P.M."/>
            <person name="Chertemps T."/>
            <person name="Christeller J.T."/>
            <person name="Coppin C.W."/>
            <person name="Downes S.J."/>
            <person name="Duan G."/>
            <person name="Farnsworth C.A."/>
            <person name="Good R.T."/>
            <person name="Han L.B."/>
            <person name="Han Y.C."/>
            <person name="Hatje K."/>
            <person name="Horne I."/>
            <person name="Huang Y.P."/>
            <person name="Hughes D.S."/>
            <person name="Jacquin-Joly E."/>
            <person name="James W."/>
            <person name="Jhangiani S."/>
            <person name="Kollmar M."/>
            <person name="Kuwar S.S."/>
            <person name="Li S."/>
            <person name="Liu N.Y."/>
            <person name="Maibeche M.T."/>
            <person name="Miller J.R."/>
            <person name="Montagne N."/>
            <person name="Perry T."/>
            <person name="Qu J."/>
            <person name="Song S.V."/>
            <person name="Sutton G.G."/>
            <person name="Vogel H."/>
            <person name="Walenz B.P."/>
            <person name="Xu W."/>
            <person name="Zhang H.J."/>
            <person name="Zou Z."/>
            <person name="Batterham P."/>
            <person name="Edwards O.R."/>
            <person name="Feyereisen R."/>
            <person name="Gibbs R.A."/>
            <person name="Heckel D.G."/>
            <person name="McGrath A."/>
            <person name="Robin C."/>
            <person name="Scherer S.E."/>
            <person name="Worley K.C."/>
            <person name="Wu Y.D."/>
        </authorList>
    </citation>
    <scope>NUCLEOTIDE SEQUENCE [LARGE SCALE GENOMIC DNA]</scope>
    <source>
        <strain evidence="2">Harm_GR_Male_#8</strain>
        <tissue evidence="2">Whole organism</tissue>
    </source>
</reference>
<evidence type="ECO:0000313" key="3">
    <source>
        <dbReference type="Proteomes" id="UP000249218"/>
    </source>
</evidence>
<organism evidence="2 3">
    <name type="scientific">Helicoverpa armigera</name>
    <name type="common">Cotton bollworm</name>
    <name type="synonym">Heliothis armigera</name>
    <dbReference type="NCBI Taxonomy" id="29058"/>
    <lineage>
        <taxon>Eukaryota</taxon>
        <taxon>Metazoa</taxon>
        <taxon>Ecdysozoa</taxon>
        <taxon>Arthropoda</taxon>
        <taxon>Hexapoda</taxon>
        <taxon>Insecta</taxon>
        <taxon>Pterygota</taxon>
        <taxon>Neoptera</taxon>
        <taxon>Endopterygota</taxon>
        <taxon>Lepidoptera</taxon>
        <taxon>Glossata</taxon>
        <taxon>Ditrysia</taxon>
        <taxon>Noctuoidea</taxon>
        <taxon>Noctuidae</taxon>
        <taxon>Heliothinae</taxon>
        <taxon>Helicoverpa</taxon>
    </lineage>
</organism>
<proteinExistence type="predicted"/>
<name>A0A2W1BC94_HELAM</name>
<dbReference type="Proteomes" id="UP000249218">
    <property type="component" value="Unassembled WGS sequence"/>
</dbReference>
<dbReference type="OrthoDB" id="7481581at2759"/>
<gene>
    <name evidence="2" type="primary">HaOG215701</name>
    <name evidence="2" type="ORF">B5X24_HaOG215701</name>
</gene>
<sequence>MDIIMINIPRSVYHFSVYTDEKNLIYNHAISNWDKCHIKINGIAMQNAHISMHLQLLYSYSSCANVDIAYGQRNYDYNLPSNKNETNDCLNDKHCTMVVDFQNSCTRTIPYFNCSSIDQLVVCTKQEYNEATFTWQQFYDDGCYIGTAPKITAAISKFIFTVEPFDNNTFVKVSPIHSTSSKITVNPNFIPEEKTISKLTFTDSKNIEFDCEIYLQRSKYVYVGLINTTENKITTLKTTNINKKYGEEYNGSILCCLYYTTTEKAPEKYVTRFVRNKTLLLYNTEELENITESIVICIRRIDLIYAASVLGLAILFLVVFLVIKKKYCKKTSPVLVESVECTTFATTDGTVNTAYENSRNKSHTNHAESNYAEIIGVLTQNTYENVPKQIKLN</sequence>
<protein>
    <submittedName>
        <fullName evidence="2">Uncharacterized protein</fullName>
    </submittedName>
</protein>
<evidence type="ECO:0000313" key="2">
    <source>
        <dbReference type="EMBL" id="PZC70530.1"/>
    </source>
</evidence>
<accession>A0A2W1BC94</accession>
<dbReference type="AlphaFoldDB" id="A0A2W1BC94"/>
<dbReference type="EMBL" id="KZ150561">
    <property type="protein sequence ID" value="PZC70530.1"/>
    <property type="molecule type" value="Genomic_DNA"/>
</dbReference>
<keyword evidence="1" id="KW-0812">Transmembrane</keyword>
<keyword evidence="1" id="KW-1133">Transmembrane helix</keyword>
<evidence type="ECO:0000256" key="1">
    <source>
        <dbReference type="SAM" id="Phobius"/>
    </source>
</evidence>
<keyword evidence="1" id="KW-0472">Membrane</keyword>